<protein>
    <submittedName>
        <fullName evidence="2">Uncharacterized protein</fullName>
    </submittedName>
</protein>
<reference evidence="2" key="2">
    <citation type="journal article" date="2021" name="Microbiome">
        <title>Successional dynamics and alternative stable states in a saline activated sludge microbial community over 9 years.</title>
        <authorList>
            <person name="Wang Y."/>
            <person name="Ye J."/>
            <person name="Ju F."/>
            <person name="Liu L."/>
            <person name="Boyd J.A."/>
            <person name="Deng Y."/>
            <person name="Parks D.H."/>
            <person name="Jiang X."/>
            <person name="Yin X."/>
            <person name="Woodcroft B.J."/>
            <person name="Tyson G.W."/>
            <person name="Hugenholtz P."/>
            <person name="Polz M.F."/>
            <person name="Zhang T."/>
        </authorList>
    </citation>
    <scope>NUCLEOTIDE SEQUENCE</scope>
    <source>
        <strain evidence="2">HKST-UBA02</strain>
    </source>
</reference>
<proteinExistence type="predicted"/>
<gene>
    <name evidence="2" type="ORF">KDA27_28525</name>
</gene>
<organism evidence="2 3">
    <name type="scientific">Eiseniibacteriota bacterium</name>
    <dbReference type="NCBI Taxonomy" id="2212470"/>
    <lineage>
        <taxon>Bacteria</taxon>
        <taxon>Candidatus Eiseniibacteriota</taxon>
    </lineage>
</organism>
<accession>A0A956NJ80</accession>
<keyword evidence="1" id="KW-0732">Signal</keyword>
<feature type="chain" id="PRO_5037326467" evidence="1">
    <location>
        <begin position="30"/>
        <end position="157"/>
    </location>
</feature>
<evidence type="ECO:0000313" key="3">
    <source>
        <dbReference type="Proteomes" id="UP000739538"/>
    </source>
</evidence>
<comment type="caution">
    <text evidence="2">The sequence shown here is derived from an EMBL/GenBank/DDBJ whole genome shotgun (WGS) entry which is preliminary data.</text>
</comment>
<name>A0A956NJ80_UNCEI</name>
<dbReference type="Proteomes" id="UP000739538">
    <property type="component" value="Unassembled WGS sequence"/>
</dbReference>
<evidence type="ECO:0000313" key="2">
    <source>
        <dbReference type="EMBL" id="MCA9759776.1"/>
    </source>
</evidence>
<dbReference type="EMBL" id="JAGQHS010000487">
    <property type="protein sequence ID" value="MCA9759776.1"/>
    <property type="molecule type" value="Genomic_DNA"/>
</dbReference>
<reference evidence="2" key="1">
    <citation type="submission" date="2020-04" db="EMBL/GenBank/DDBJ databases">
        <authorList>
            <person name="Zhang T."/>
        </authorList>
    </citation>
    <scope>NUCLEOTIDE SEQUENCE</scope>
    <source>
        <strain evidence="2">HKST-UBA02</strain>
    </source>
</reference>
<feature type="non-terminal residue" evidence="2">
    <location>
        <position position="157"/>
    </location>
</feature>
<sequence>MSDAFRSMSTSCASLSFLLVAAAPPPAIANDEPLRSIDVYGTARLRAEDVRTRYGEDLARLARSFAEDAEEFEPLRERIETELRAQGPFVWLAVSLIESYTPDHPIQITIDKVEEADAERRMPFRTAPDGHGTSPEDARKLLEAWKAYEQRSGELFR</sequence>
<evidence type="ECO:0000256" key="1">
    <source>
        <dbReference type="SAM" id="SignalP"/>
    </source>
</evidence>
<dbReference type="AlphaFoldDB" id="A0A956NJ80"/>
<feature type="signal peptide" evidence="1">
    <location>
        <begin position="1"/>
        <end position="29"/>
    </location>
</feature>